<dbReference type="EMBL" id="JAGEMI010000001">
    <property type="protein sequence ID" value="MBO1861742.1"/>
    <property type="molecule type" value="Genomic_DNA"/>
</dbReference>
<protein>
    <submittedName>
        <fullName evidence="2">Uncharacterized protein</fullName>
    </submittedName>
</protein>
<feature type="region of interest" description="Disordered" evidence="1">
    <location>
        <begin position="87"/>
        <end position="136"/>
    </location>
</feature>
<organism evidence="2">
    <name type="scientific">Bradyrhizobium barranii subsp. barranii</name>
    <dbReference type="NCBI Taxonomy" id="2823807"/>
    <lineage>
        <taxon>Bacteria</taxon>
        <taxon>Pseudomonadati</taxon>
        <taxon>Pseudomonadota</taxon>
        <taxon>Alphaproteobacteria</taxon>
        <taxon>Hyphomicrobiales</taxon>
        <taxon>Nitrobacteraceae</taxon>
        <taxon>Bradyrhizobium</taxon>
        <taxon>Bradyrhizobium barranii</taxon>
    </lineage>
</organism>
<evidence type="ECO:0000256" key="1">
    <source>
        <dbReference type="SAM" id="MobiDB-lite"/>
    </source>
</evidence>
<gene>
    <name evidence="3" type="ORF">J4G43_010430</name>
    <name evidence="2" type="ORF">J4G43_12590</name>
</gene>
<evidence type="ECO:0000313" key="4">
    <source>
        <dbReference type="Proteomes" id="UP000664702"/>
    </source>
</evidence>
<evidence type="ECO:0000313" key="2">
    <source>
        <dbReference type="EMBL" id="MBO1861742.1"/>
    </source>
</evidence>
<name>A0A939RXE9_9BRAD</name>
<sequence length="179" mass="19050">MPLIKYFGFVGSALVLLLIGLGWCLPQQVAQPTGGSTDRPAIRIASAERLPERVIIDTSLPTIVSPPSVLEFAERWPQAPVAAVVPPPRTATSTPVGNGPMKPNLANREHSRKVAVHHAASKTNIEPSRNDKATTPPAVAELSLLDSLKEGLGQAQAKLMASLEPLTTTASKSQLETRR</sequence>
<reference evidence="3 4" key="2">
    <citation type="journal article" date="2022" name="Int. J. Syst. Evol. Microbiol.">
        <title>Strains of Bradyrhizobium barranii sp. nov. associated with legumes native to Canada are symbionts of soybeans and belong to different subspecies (subsp. barranii subsp. nov. and subsp. apii subsp. nov.) and symbiovars (sv. glycinearum and sv. septentrionale).</title>
        <authorList>
            <person name="Bromfield E.S.P."/>
            <person name="Cloutier S."/>
            <person name="Wasai-Hara S."/>
            <person name="Minamisawa K."/>
        </authorList>
    </citation>
    <scope>NUCLEOTIDE SEQUENCE [LARGE SCALE GENOMIC DNA]</scope>
    <source>
        <strain evidence="3 4">144S4</strain>
    </source>
</reference>
<evidence type="ECO:0000313" key="3">
    <source>
        <dbReference type="EMBL" id="UEM14619.1"/>
    </source>
</evidence>
<feature type="compositionally biased region" description="Basic residues" evidence="1">
    <location>
        <begin position="110"/>
        <end position="120"/>
    </location>
</feature>
<dbReference type="KEGG" id="bban:J4G43_010430"/>
<dbReference type="RefSeq" id="WP_208084719.1">
    <property type="nucleotide sequence ID" value="NZ_CP086136.1"/>
</dbReference>
<accession>A0A939RXE9</accession>
<proteinExistence type="predicted"/>
<dbReference type="Proteomes" id="UP000664702">
    <property type="component" value="Chromosome"/>
</dbReference>
<dbReference type="EMBL" id="CP086136">
    <property type="protein sequence ID" value="UEM14619.1"/>
    <property type="molecule type" value="Genomic_DNA"/>
</dbReference>
<feature type="compositionally biased region" description="Low complexity" evidence="1">
    <location>
        <begin position="87"/>
        <end position="96"/>
    </location>
</feature>
<dbReference type="AlphaFoldDB" id="A0A939RXE9"/>
<reference evidence="2" key="1">
    <citation type="submission" date="2021-03" db="EMBL/GenBank/DDBJ databases">
        <title>Whole Genome Sequence of Bradyrhizobium sp. Strain 144S4.</title>
        <authorList>
            <person name="Bromfield E.S.P."/>
            <person name="Cloutier S."/>
        </authorList>
    </citation>
    <scope>NUCLEOTIDE SEQUENCE [LARGE SCALE GENOMIC DNA]</scope>
    <source>
        <strain evidence="2">144S4</strain>
    </source>
</reference>